<feature type="transmembrane region" description="Helical" evidence="1">
    <location>
        <begin position="270"/>
        <end position="290"/>
    </location>
</feature>
<evidence type="ECO:0000313" key="3">
    <source>
        <dbReference type="Proteomes" id="UP000192611"/>
    </source>
</evidence>
<keyword evidence="1" id="KW-1133">Transmembrane helix</keyword>
<comment type="caution">
    <text evidence="2">The sequence shown here is derived from an EMBL/GenBank/DDBJ whole genome shotgun (WGS) entry which is preliminary data.</text>
</comment>
<evidence type="ECO:0000313" key="2">
    <source>
        <dbReference type="EMBL" id="OQX90468.1"/>
    </source>
</evidence>
<sequence length="291" mass="33271">MALEIKTIRCKNCGAQIFYDASKQVLKCEFCGSEYLPHEEKPLTEELKADKILTFKIEESSAIKIFEKWITRGFWQPKDLAREFRRTGAKGIYIPCWHFSFSVNTYWYGQERREKKGEGKIVGGKREAVTVEEWIPRSGSRTESYSLFVPASGGLSMEEVNQLAQFPLEESAPFSSEYFLGKQGEIPVLSRDNAWEKAKEEAISDEKSYAESQVDRLEKFDINFSEPASTLIYVPIWVFGYKYHGKYYRTVINGRTGEIYGKKPISKLKVALAILIPAVVVGVVVLLTHLF</sequence>
<name>A0A1W9S0U3_9BACT</name>
<dbReference type="EMBL" id="NATQ01000050">
    <property type="protein sequence ID" value="OQX90468.1"/>
    <property type="molecule type" value="Genomic_DNA"/>
</dbReference>
<dbReference type="Gene3D" id="2.20.28.30">
    <property type="entry name" value="RNA polymerase ii, chain L"/>
    <property type="match status" value="1"/>
</dbReference>
<evidence type="ECO:0000256" key="1">
    <source>
        <dbReference type="SAM" id="Phobius"/>
    </source>
</evidence>
<reference evidence="3" key="1">
    <citation type="submission" date="2017-03" db="EMBL/GenBank/DDBJ databases">
        <title>Novel pathways for hydrocarbon cycling and metabolic interdependencies in hydrothermal sediment communities.</title>
        <authorList>
            <person name="Dombrowski N."/>
            <person name="Seitz K."/>
            <person name="Teske A."/>
            <person name="Baker B."/>
        </authorList>
    </citation>
    <scope>NUCLEOTIDE SEQUENCE [LARGE SCALE GENOMIC DNA]</scope>
</reference>
<keyword evidence="1" id="KW-0472">Membrane</keyword>
<dbReference type="AlphaFoldDB" id="A0A1W9S0U3"/>
<protein>
    <recommendedName>
        <fullName evidence="4">Zinc ribbon domain-containing protein</fullName>
    </recommendedName>
</protein>
<keyword evidence="1" id="KW-0812">Transmembrane</keyword>
<dbReference type="Proteomes" id="UP000192611">
    <property type="component" value="Unassembled WGS sequence"/>
</dbReference>
<evidence type="ECO:0008006" key="4">
    <source>
        <dbReference type="Google" id="ProtNLM"/>
    </source>
</evidence>
<organism evidence="2 3">
    <name type="scientific">Candidatus Coatesbacteria bacterium 4484_99</name>
    <dbReference type="NCBI Taxonomy" id="1970774"/>
    <lineage>
        <taxon>Bacteria</taxon>
        <taxon>Candidatus Coatesiibacteriota</taxon>
    </lineage>
</organism>
<proteinExistence type="predicted"/>
<gene>
    <name evidence="2" type="ORF">B6D57_02980</name>
</gene>
<accession>A0A1W9S0U3</accession>